<dbReference type="PRINTS" id="PR01776">
    <property type="entry name" value="HPOMPFAMILY"/>
</dbReference>
<dbReference type="InterPro" id="IPR002718">
    <property type="entry name" value="OMP_Helicobacter"/>
</dbReference>
<sequence>MISRLAFLFFLLFSFIQAHPYSSYLDGPFLSFSMGGGPGDIMQSSNASSINTQAQQAYQAEISAYDKAISSLQDNKEQTITQLKKLAEQLQEANPSSVALDHLVDKLDALAKNPDVKNLLASVNSSLSAYQQYLNNTINSYNKENQQLINSAQQALKHDQTQINQANAQNLKTLKQAISTFKSLNSAIEQISKDLGISYTPLSLPPPLNTDISSLTPSEVYQALLTLSGDINKMVGLFSQDDKTLSQDDQKIAVENANKLSALNATKNADITQAMNSITGVTEILGRAFHNQWINYADGRTFFLTNEQHSSYLTAGDLCVFNIIFSNGLSSAHGCGYQENAWNQAPTTTNSTRTLYNDYEQALKKDGYTNAQIWGTLFNLQELENKFTIYPSDCDHANVGCVANEKNFQKFFNLMNSYVGVADFAGNFKNSSMYTTLLGDLQSGNSSAVSHFLNAYTHVFATDMIDFFVLNPIWIMSNVSGSKKPPQTPPTPAQAAKDTRYGDNVTYCYRSSTVGLSFSEGYRVCGYNSWANAIFVGYFGFLTNQVSDVLHDVLETAYGPTGSSTSPSSDSAQASINTAQSAYDNWKNFTPQQIFPLQSMPNIPTLTPTTPSDIIPISTNAANLPQVQKPQAPLITFSTKDLRQNSLRIGLFTTAGYQKYFNSFVGMSYYGYAGYRYLYMGTQSSIDNLNRYQLGVGSNLLFNVYSKISVPKMGLPRIGHVQVRAYGLFAGLLGVVNFWNANYFGGSLMRYDLNIDITVGISARFNRFKWSLGAHIPLVNQTRSLDPDGSLKLIDSYRSTGIFMGFTIFPML</sequence>
<keyword evidence="1" id="KW-0175">Coiled coil</keyword>
<proteinExistence type="predicted"/>
<protein>
    <submittedName>
        <fullName evidence="2">OMP1266</fullName>
    </submittedName>
</protein>
<evidence type="ECO:0000256" key="1">
    <source>
        <dbReference type="SAM" id="Coils"/>
    </source>
</evidence>
<name>A0A1M4NHW0_9HELI</name>
<accession>A0A1M4NHW0</accession>
<dbReference type="RefSeq" id="WP_104640289.1">
    <property type="nucleotide sequence ID" value="NZ_FZKH01000044.1"/>
</dbReference>
<dbReference type="AlphaFoldDB" id="A0A1M4NHW0"/>
<organism evidence="2">
    <name type="scientific">Helicobacter suis</name>
    <dbReference type="NCBI Taxonomy" id="104628"/>
    <lineage>
        <taxon>Bacteria</taxon>
        <taxon>Pseudomonadati</taxon>
        <taxon>Campylobacterota</taxon>
        <taxon>Epsilonproteobacteria</taxon>
        <taxon>Campylobacterales</taxon>
        <taxon>Helicobacteraceae</taxon>
        <taxon>Helicobacter</taxon>
    </lineage>
</organism>
<feature type="coiled-coil region" evidence="1">
    <location>
        <begin position="138"/>
        <end position="169"/>
    </location>
</feature>
<gene>
    <name evidence="2" type="primary">omp1266</name>
</gene>
<reference evidence="2" key="1">
    <citation type="submission" date="2016-10" db="EMBL/GenBank/DDBJ databases">
        <title>Proteomic and phylogenetic analysis of the outer membrane protein repertoire of gastric Helicobacter species.</title>
        <authorList>
            <person name="Joosten M."/>
        </authorList>
    </citation>
    <scope>NUCLEOTIDE SEQUENCE</scope>
    <source>
        <strain evidence="2">HS7</strain>
    </source>
</reference>
<dbReference type="EMBL" id="LT633654">
    <property type="protein sequence ID" value="SFZ72522.1"/>
    <property type="molecule type" value="Genomic_DNA"/>
</dbReference>
<dbReference type="Pfam" id="PF01856">
    <property type="entry name" value="HP_OMP"/>
    <property type="match status" value="1"/>
</dbReference>
<evidence type="ECO:0000313" key="2">
    <source>
        <dbReference type="EMBL" id="SFZ72522.1"/>
    </source>
</evidence>